<protein>
    <submittedName>
        <fullName evidence="11">Cytochrome c</fullName>
    </submittedName>
</protein>
<name>A0ABS3CMY7_9ALTE</name>
<dbReference type="PROSITE" id="PS51007">
    <property type="entry name" value="CYTC"/>
    <property type="match status" value="2"/>
</dbReference>
<comment type="caution">
    <text evidence="11">The sequence shown here is derived from an EMBL/GenBank/DDBJ whole genome shotgun (WGS) entry which is preliminary data.</text>
</comment>
<evidence type="ECO:0000256" key="1">
    <source>
        <dbReference type="ARBA" id="ARBA00004418"/>
    </source>
</evidence>
<evidence type="ECO:0000313" key="11">
    <source>
        <dbReference type="EMBL" id="MBN7818464.1"/>
    </source>
</evidence>
<evidence type="ECO:0000256" key="2">
    <source>
        <dbReference type="ARBA" id="ARBA00022448"/>
    </source>
</evidence>
<sequence>MNTNTMRFMLSCLLLLSLPALAEPAKLYATCGACHGDKGQGNPQLQGPVLAGLSADYLTRQMLAFGQGSRGQHPEDKAGQQMAMMAKTLLPEGTDIPALSAYIEAMPIPEQTIRLSGDLKTGNAYYQNNCGACHGGQGQGNPAFKAPRLAGQDITYVRRQFMHFKQGIRGTAKEDMPGRQMAMMANTLPEDKIDDVMAFISSL</sequence>
<feature type="domain" description="Cytochrome c" evidence="10">
    <location>
        <begin position="117"/>
        <end position="203"/>
    </location>
</feature>
<dbReference type="Gene3D" id="1.10.760.10">
    <property type="entry name" value="Cytochrome c-like domain"/>
    <property type="match status" value="2"/>
</dbReference>
<dbReference type="PANTHER" id="PTHR33751">
    <property type="entry name" value="CBB3-TYPE CYTOCHROME C OXIDASE SUBUNIT FIXP"/>
    <property type="match status" value="1"/>
</dbReference>
<reference evidence="11 12" key="1">
    <citation type="submission" date="2021-03" db="EMBL/GenBank/DDBJ databases">
        <title>novel species isolated from a fishpond in China.</title>
        <authorList>
            <person name="Lu H."/>
            <person name="Cai Z."/>
        </authorList>
    </citation>
    <scope>NUCLEOTIDE SEQUENCE [LARGE SCALE GENOMIC DNA]</scope>
    <source>
        <strain evidence="11 12">Y57</strain>
    </source>
</reference>
<evidence type="ECO:0000256" key="9">
    <source>
        <dbReference type="SAM" id="SignalP"/>
    </source>
</evidence>
<proteinExistence type="predicted"/>
<evidence type="ECO:0000256" key="4">
    <source>
        <dbReference type="ARBA" id="ARBA00022723"/>
    </source>
</evidence>
<dbReference type="Proteomes" id="UP000663992">
    <property type="component" value="Unassembled WGS sequence"/>
</dbReference>
<evidence type="ECO:0000313" key="12">
    <source>
        <dbReference type="Proteomes" id="UP000663992"/>
    </source>
</evidence>
<dbReference type="EMBL" id="JAFKCS010000001">
    <property type="protein sequence ID" value="MBN7818464.1"/>
    <property type="molecule type" value="Genomic_DNA"/>
</dbReference>
<accession>A0ABS3CMY7</accession>
<evidence type="ECO:0000256" key="7">
    <source>
        <dbReference type="ARBA" id="ARBA00023004"/>
    </source>
</evidence>
<feature type="signal peptide" evidence="9">
    <location>
        <begin position="1"/>
        <end position="22"/>
    </location>
</feature>
<keyword evidence="12" id="KW-1185">Reference proteome</keyword>
<comment type="subcellular location">
    <subcellularLocation>
        <location evidence="1">Periplasm</location>
    </subcellularLocation>
</comment>
<dbReference type="InterPro" id="IPR024167">
    <property type="entry name" value="Cytochrome_c4-like"/>
</dbReference>
<dbReference type="Pfam" id="PF00034">
    <property type="entry name" value="Cytochrom_C"/>
    <property type="match status" value="2"/>
</dbReference>
<organism evidence="11 12">
    <name type="scientific">Bowmanella yangjiangensis</name>
    <dbReference type="NCBI Taxonomy" id="2811230"/>
    <lineage>
        <taxon>Bacteria</taxon>
        <taxon>Pseudomonadati</taxon>
        <taxon>Pseudomonadota</taxon>
        <taxon>Gammaproteobacteria</taxon>
        <taxon>Alteromonadales</taxon>
        <taxon>Alteromonadaceae</taxon>
        <taxon>Bowmanella</taxon>
    </lineage>
</organism>
<evidence type="ECO:0000256" key="3">
    <source>
        <dbReference type="ARBA" id="ARBA00022617"/>
    </source>
</evidence>
<evidence type="ECO:0000256" key="6">
    <source>
        <dbReference type="ARBA" id="ARBA00022982"/>
    </source>
</evidence>
<evidence type="ECO:0000259" key="10">
    <source>
        <dbReference type="PROSITE" id="PS51007"/>
    </source>
</evidence>
<feature type="domain" description="Cytochrome c" evidence="10">
    <location>
        <begin position="19"/>
        <end position="107"/>
    </location>
</feature>
<dbReference type="RefSeq" id="WP_206592289.1">
    <property type="nucleotide sequence ID" value="NZ_JAFKCS010000001.1"/>
</dbReference>
<keyword evidence="5" id="KW-0574">Periplasm</keyword>
<dbReference type="PIRSF" id="PIRSF000005">
    <property type="entry name" value="Cytochrome_c4"/>
    <property type="match status" value="1"/>
</dbReference>
<gene>
    <name evidence="11" type="ORF">J0A65_01235</name>
</gene>
<dbReference type="PANTHER" id="PTHR33751:SF9">
    <property type="entry name" value="CYTOCHROME C4"/>
    <property type="match status" value="1"/>
</dbReference>
<dbReference type="InterPro" id="IPR009056">
    <property type="entry name" value="Cyt_c-like_dom"/>
</dbReference>
<evidence type="ECO:0000256" key="5">
    <source>
        <dbReference type="ARBA" id="ARBA00022764"/>
    </source>
</evidence>
<keyword evidence="6" id="KW-0249">Electron transport</keyword>
<keyword evidence="9" id="KW-0732">Signal</keyword>
<keyword evidence="2" id="KW-0813">Transport</keyword>
<keyword evidence="7 8" id="KW-0408">Iron</keyword>
<evidence type="ECO:0000256" key="8">
    <source>
        <dbReference type="PROSITE-ProRule" id="PRU00433"/>
    </source>
</evidence>
<dbReference type="InterPro" id="IPR036909">
    <property type="entry name" value="Cyt_c-like_dom_sf"/>
</dbReference>
<feature type="chain" id="PRO_5045993323" evidence="9">
    <location>
        <begin position="23"/>
        <end position="203"/>
    </location>
</feature>
<dbReference type="InterPro" id="IPR050597">
    <property type="entry name" value="Cytochrome_c_Oxidase_Subunit"/>
</dbReference>
<keyword evidence="4 8" id="KW-0479">Metal-binding</keyword>
<dbReference type="SUPFAM" id="SSF46626">
    <property type="entry name" value="Cytochrome c"/>
    <property type="match status" value="2"/>
</dbReference>
<keyword evidence="3 8" id="KW-0349">Heme</keyword>